<sequence>MLFIVCAAIGPESCITIDIIWFLIFIIIICSIVKGIIFLPCCVTTPRISGRVPTAVFIRDIGIGRTTIESVLQDAVWQRWGILTTMGGWGGFLLMLMRLFGLGFPAFVGREKSVPGLPCSPRKGAIANRFGFWTASIAGLFGAPPAPLGRALGFGFELVTLWIPLPLPEGLMIGSMPIKP</sequence>
<gene>
    <name evidence="1" type="ORF">CGI_10019503</name>
</gene>
<proteinExistence type="predicted"/>
<accession>K1RTG2</accession>
<dbReference type="InParanoid" id="K1RTG2"/>
<protein>
    <submittedName>
        <fullName evidence="1">Uncharacterized protein</fullName>
    </submittedName>
</protein>
<dbReference type="EMBL" id="JH818640">
    <property type="protein sequence ID" value="EKC37886.1"/>
    <property type="molecule type" value="Genomic_DNA"/>
</dbReference>
<organism evidence="1">
    <name type="scientific">Magallana gigas</name>
    <name type="common">Pacific oyster</name>
    <name type="synonym">Crassostrea gigas</name>
    <dbReference type="NCBI Taxonomy" id="29159"/>
    <lineage>
        <taxon>Eukaryota</taxon>
        <taxon>Metazoa</taxon>
        <taxon>Spiralia</taxon>
        <taxon>Lophotrochozoa</taxon>
        <taxon>Mollusca</taxon>
        <taxon>Bivalvia</taxon>
        <taxon>Autobranchia</taxon>
        <taxon>Pteriomorphia</taxon>
        <taxon>Ostreida</taxon>
        <taxon>Ostreoidea</taxon>
        <taxon>Ostreidae</taxon>
        <taxon>Magallana</taxon>
    </lineage>
</organism>
<reference evidence="1" key="1">
    <citation type="journal article" date="2012" name="Nature">
        <title>The oyster genome reveals stress adaptation and complexity of shell formation.</title>
        <authorList>
            <person name="Zhang G."/>
            <person name="Fang X."/>
            <person name="Guo X."/>
            <person name="Li L."/>
            <person name="Luo R."/>
            <person name="Xu F."/>
            <person name="Yang P."/>
            <person name="Zhang L."/>
            <person name="Wang X."/>
            <person name="Qi H."/>
            <person name="Xiong Z."/>
            <person name="Que H."/>
            <person name="Xie Y."/>
            <person name="Holland P.W."/>
            <person name="Paps J."/>
            <person name="Zhu Y."/>
            <person name="Wu F."/>
            <person name="Chen Y."/>
            <person name="Wang J."/>
            <person name="Peng C."/>
            <person name="Meng J."/>
            <person name="Yang L."/>
            <person name="Liu J."/>
            <person name="Wen B."/>
            <person name="Zhang N."/>
            <person name="Huang Z."/>
            <person name="Zhu Q."/>
            <person name="Feng Y."/>
            <person name="Mount A."/>
            <person name="Hedgecock D."/>
            <person name="Xu Z."/>
            <person name="Liu Y."/>
            <person name="Domazet-Loso T."/>
            <person name="Du Y."/>
            <person name="Sun X."/>
            <person name="Zhang S."/>
            <person name="Liu B."/>
            <person name="Cheng P."/>
            <person name="Jiang X."/>
            <person name="Li J."/>
            <person name="Fan D."/>
            <person name="Wang W."/>
            <person name="Fu W."/>
            <person name="Wang T."/>
            <person name="Wang B."/>
            <person name="Zhang J."/>
            <person name="Peng Z."/>
            <person name="Li Y."/>
            <person name="Li N."/>
            <person name="Wang J."/>
            <person name="Chen M."/>
            <person name="He Y."/>
            <person name="Tan F."/>
            <person name="Song X."/>
            <person name="Zheng Q."/>
            <person name="Huang R."/>
            <person name="Yang H."/>
            <person name="Du X."/>
            <person name="Chen L."/>
            <person name="Yang M."/>
            <person name="Gaffney P.M."/>
            <person name="Wang S."/>
            <person name="Luo L."/>
            <person name="She Z."/>
            <person name="Ming Y."/>
            <person name="Huang W."/>
            <person name="Zhang S."/>
            <person name="Huang B."/>
            <person name="Zhang Y."/>
            <person name="Qu T."/>
            <person name="Ni P."/>
            <person name="Miao G."/>
            <person name="Wang J."/>
            <person name="Wang Q."/>
            <person name="Steinberg C.E."/>
            <person name="Wang H."/>
            <person name="Li N."/>
            <person name="Qian L."/>
            <person name="Zhang G."/>
            <person name="Li Y."/>
            <person name="Yang H."/>
            <person name="Liu X."/>
            <person name="Wang J."/>
            <person name="Yin Y."/>
            <person name="Wang J."/>
        </authorList>
    </citation>
    <scope>NUCLEOTIDE SEQUENCE [LARGE SCALE GENOMIC DNA]</scope>
    <source>
        <strain evidence="1">05x7-T-G4-1.051#20</strain>
    </source>
</reference>
<name>K1RTG2_MAGGI</name>
<evidence type="ECO:0000313" key="1">
    <source>
        <dbReference type="EMBL" id="EKC37886.1"/>
    </source>
</evidence>
<dbReference type="AlphaFoldDB" id="K1RTG2"/>
<dbReference type="HOGENOM" id="CLU_1497668_0_0_1"/>